<evidence type="ECO:0008006" key="4">
    <source>
        <dbReference type="Google" id="ProtNLM"/>
    </source>
</evidence>
<dbReference type="PANTHER" id="PTHR47197:SF3">
    <property type="entry name" value="DIHYDRO-HEME D1 DEHYDROGENASE"/>
    <property type="match status" value="1"/>
</dbReference>
<feature type="signal peptide" evidence="1">
    <location>
        <begin position="1"/>
        <end position="19"/>
    </location>
</feature>
<dbReference type="InterPro" id="IPR015943">
    <property type="entry name" value="WD40/YVTN_repeat-like_dom_sf"/>
</dbReference>
<proteinExistence type="predicted"/>
<dbReference type="InterPro" id="IPR031815">
    <property type="entry name" value="DUF5074"/>
</dbReference>
<dbReference type="NCBIfam" id="TIGR02276">
    <property type="entry name" value="beta_rpt_yvtn"/>
    <property type="match status" value="1"/>
</dbReference>
<keyword evidence="1" id="KW-0732">Signal</keyword>
<dbReference type="PANTHER" id="PTHR47197">
    <property type="entry name" value="PROTEIN NIRF"/>
    <property type="match status" value="1"/>
</dbReference>
<sequence length="364" mass="38136">MLVTAGLIIMKKQVMPFLAALALLTACDPDREKATPAPETNGVFVLSEGQFGAGDGAVSVFDKATKALTVDAFGSANGGTKLGDVVQSMGVQGTRGYIVVNASNKIEVVDLPGFKTAGTISGIEQPRYFTSTSATRGYVTGWKGPFTNYLPGTLSILNLATNTVSSTVTVGRNPEQLLALGGKIYVPNSLDNTISVVDEASGTVSSTITVSDGPSSMVADKDGNVWVLCSGFVTYLSAPPYTATRVSNGALIRFSPSSPATQTKLAFPATGSPSQLRISPAKDQLFYSFSGAEYQVPTTATALPTTPFIRRSFSGFAIDPRDNTVYGAISPSFTSNGRFIRYQPSGVAIDSFTVKVGPNGFVFY</sequence>
<gene>
    <name evidence="2" type="ORF">BEN48_16515</name>
</gene>
<dbReference type="SUPFAM" id="SSF63825">
    <property type="entry name" value="YWTD domain"/>
    <property type="match status" value="1"/>
</dbReference>
<dbReference type="Gene3D" id="2.130.10.10">
    <property type="entry name" value="YVTN repeat-like/Quinoprotein amine dehydrogenase"/>
    <property type="match status" value="1"/>
</dbReference>
<name>A0A1G1SZN9_9BACT</name>
<dbReference type="AlphaFoldDB" id="A0A1G1SZN9"/>
<evidence type="ECO:0000313" key="2">
    <source>
        <dbReference type="EMBL" id="OGX84092.1"/>
    </source>
</evidence>
<dbReference type="InterPro" id="IPR051200">
    <property type="entry name" value="Host-pathogen_enzymatic-act"/>
</dbReference>
<reference evidence="2 3" key="1">
    <citation type="submission" date="2016-08" db="EMBL/GenBank/DDBJ databases">
        <title>Hymenobacter coccineus sp. nov., Hymenobacter lapidarius sp. nov. and Hymenobacter glacialis sp. nov., isolated from Antarctic soil.</title>
        <authorList>
            <person name="Sedlacek I."/>
            <person name="Kralova S."/>
            <person name="Kyrova K."/>
            <person name="Maslanova I."/>
            <person name="Stankova E."/>
            <person name="Vrbovska V."/>
            <person name="Nemec M."/>
            <person name="Bartak M."/>
            <person name="Svec P."/>
            <person name="Busse H.-J."/>
            <person name="Pantucek R."/>
        </authorList>
    </citation>
    <scope>NUCLEOTIDE SEQUENCE [LARGE SCALE GENOMIC DNA]</scope>
    <source>
        <strain evidence="2 3">CCM 8648</strain>
    </source>
</reference>
<organism evidence="2 3">
    <name type="scientific">Hymenobacter glacialis</name>
    <dbReference type="NCBI Taxonomy" id="1908236"/>
    <lineage>
        <taxon>Bacteria</taxon>
        <taxon>Pseudomonadati</taxon>
        <taxon>Bacteroidota</taxon>
        <taxon>Cytophagia</taxon>
        <taxon>Cytophagales</taxon>
        <taxon>Hymenobacteraceae</taxon>
        <taxon>Hymenobacter</taxon>
    </lineage>
</organism>
<evidence type="ECO:0000256" key="1">
    <source>
        <dbReference type="SAM" id="SignalP"/>
    </source>
</evidence>
<keyword evidence="3" id="KW-1185">Reference proteome</keyword>
<dbReference type="Pfam" id="PF16819">
    <property type="entry name" value="DUF5074"/>
    <property type="match status" value="1"/>
</dbReference>
<accession>A0A1G1SZN9</accession>
<dbReference type="STRING" id="1908236.BEN48_16515"/>
<feature type="chain" id="PRO_5009578658" description="SMP-30/Gluconolactonase/LRE-like region domain-containing protein" evidence="1">
    <location>
        <begin position="20"/>
        <end position="364"/>
    </location>
</feature>
<dbReference type="InterPro" id="IPR011964">
    <property type="entry name" value="YVTN_b-propeller_repeat"/>
</dbReference>
<dbReference type="EMBL" id="MDZC01000076">
    <property type="protein sequence ID" value="OGX84092.1"/>
    <property type="molecule type" value="Genomic_DNA"/>
</dbReference>
<comment type="caution">
    <text evidence="2">The sequence shown here is derived from an EMBL/GenBank/DDBJ whole genome shotgun (WGS) entry which is preliminary data.</text>
</comment>
<dbReference type="Proteomes" id="UP000177791">
    <property type="component" value="Unassembled WGS sequence"/>
</dbReference>
<evidence type="ECO:0000313" key="3">
    <source>
        <dbReference type="Proteomes" id="UP000177791"/>
    </source>
</evidence>
<protein>
    <recommendedName>
        <fullName evidence="4">SMP-30/Gluconolactonase/LRE-like region domain-containing protein</fullName>
    </recommendedName>
</protein>